<dbReference type="InterPro" id="IPR041999">
    <property type="entry name" value="Sortase_D_1"/>
</dbReference>
<keyword evidence="1 2" id="KW-0378">Hydrolase</keyword>
<sequence length="215" mass="23449">MPETKKVSGLLRRKGAAILGAAIIGLGIWQVGEAGYIHLKAELAQVLVQEAWSDTLKGEKEVRPWPWADTWPVARMQIPDLNVDLMVLAGASGRTLAFGPAHLEGTAAPGTSGHSILSGHRDTHFAFLKKVEYGMEIRVQSPDGVWRSYTATDRQVIDARYARLAAGNGEAALTLVTCYPFDTIVPGGPLRYLVSAYERQESAWLPPKIKDLSED</sequence>
<comment type="caution">
    <text evidence="2">The sequence shown here is derived from an EMBL/GenBank/DDBJ whole genome shotgun (WGS) entry which is preliminary data.</text>
</comment>
<gene>
    <name evidence="2" type="ORF">FKG95_03030</name>
</gene>
<dbReference type="InterPro" id="IPR005754">
    <property type="entry name" value="Sortase"/>
</dbReference>
<dbReference type="Gene3D" id="2.40.260.10">
    <property type="entry name" value="Sortase"/>
    <property type="match status" value="1"/>
</dbReference>
<evidence type="ECO:0000256" key="1">
    <source>
        <dbReference type="ARBA" id="ARBA00022801"/>
    </source>
</evidence>
<name>A0A545U275_9PROT</name>
<dbReference type="SUPFAM" id="SSF63817">
    <property type="entry name" value="Sortase"/>
    <property type="match status" value="1"/>
</dbReference>
<dbReference type="Pfam" id="PF04203">
    <property type="entry name" value="Sortase"/>
    <property type="match status" value="1"/>
</dbReference>
<dbReference type="RefSeq" id="WP_142894816.1">
    <property type="nucleotide sequence ID" value="NZ_ML660052.1"/>
</dbReference>
<dbReference type="EMBL" id="VHSH01000001">
    <property type="protein sequence ID" value="TQV83579.1"/>
    <property type="molecule type" value="Genomic_DNA"/>
</dbReference>
<dbReference type="InterPro" id="IPR023365">
    <property type="entry name" value="Sortase_dom-sf"/>
</dbReference>
<dbReference type="NCBIfam" id="TIGR03784">
    <property type="entry name" value="marine_sortase"/>
    <property type="match status" value="1"/>
</dbReference>
<accession>A0A545U275</accession>
<dbReference type="InterPro" id="IPR022445">
    <property type="entry name" value="Sortase_proteobact_type"/>
</dbReference>
<dbReference type="CDD" id="cd05828">
    <property type="entry name" value="Sortase_D_1"/>
    <property type="match status" value="1"/>
</dbReference>
<dbReference type="OrthoDB" id="9790661at2"/>
<dbReference type="Proteomes" id="UP000315252">
    <property type="component" value="Unassembled WGS sequence"/>
</dbReference>
<keyword evidence="3" id="KW-1185">Reference proteome</keyword>
<dbReference type="EC" id="3.4.22.-" evidence="2"/>
<protein>
    <submittedName>
        <fullName evidence="2">Class GN sortase</fullName>
        <ecNumber evidence="2">3.4.22.-</ecNumber>
    </submittedName>
</protein>
<evidence type="ECO:0000313" key="2">
    <source>
        <dbReference type="EMBL" id="TQV83579.1"/>
    </source>
</evidence>
<proteinExistence type="predicted"/>
<dbReference type="GO" id="GO:0016787">
    <property type="term" value="F:hydrolase activity"/>
    <property type="evidence" value="ECO:0007669"/>
    <property type="project" value="UniProtKB-KW"/>
</dbReference>
<reference evidence="2 3" key="1">
    <citation type="submission" date="2019-06" db="EMBL/GenBank/DDBJ databases">
        <title>Whole genome sequence for Rhodospirillaceae sp. R148.</title>
        <authorList>
            <person name="Wang G."/>
        </authorList>
    </citation>
    <scope>NUCLEOTIDE SEQUENCE [LARGE SCALE GENOMIC DNA]</scope>
    <source>
        <strain evidence="2 3">R148</strain>
    </source>
</reference>
<evidence type="ECO:0000313" key="3">
    <source>
        <dbReference type="Proteomes" id="UP000315252"/>
    </source>
</evidence>
<dbReference type="NCBIfam" id="TIGR01076">
    <property type="entry name" value="sortase_fam"/>
    <property type="match status" value="1"/>
</dbReference>
<dbReference type="AlphaFoldDB" id="A0A545U275"/>
<organism evidence="2 3">
    <name type="scientific">Denitrobaculum tricleocarpae</name>
    <dbReference type="NCBI Taxonomy" id="2591009"/>
    <lineage>
        <taxon>Bacteria</taxon>
        <taxon>Pseudomonadati</taxon>
        <taxon>Pseudomonadota</taxon>
        <taxon>Alphaproteobacteria</taxon>
        <taxon>Rhodospirillales</taxon>
        <taxon>Rhodospirillaceae</taxon>
        <taxon>Denitrobaculum</taxon>
    </lineage>
</organism>